<dbReference type="InterPro" id="IPR036291">
    <property type="entry name" value="NAD(P)-bd_dom_sf"/>
</dbReference>
<evidence type="ECO:0000313" key="4">
    <source>
        <dbReference type="Proteomes" id="UP000681162"/>
    </source>
</evidence>
<dbReference type="Pfam" id="PF13561">
    <property type="entry name" value="adh_short_C2"/>
    <property type="match status" value="1"/>
</dbReference>
<evidence type="ECO:0000256" key="2">
    <source>
        <dbReference type="ARBA" id="ARBA00023002"/>
    </source>
</evidence>
<name>A0A919XQ93_9BACL</name>
<dbReference type="EMBL" id="BORR01000006">
    <property type="protein sequence ID" value="GIO37009.1"/>
    <property type="molecule type" value="Genomic_DNA"/>
</dbReference>
<dbReference type="PANTHER" id="PTHR42760:SF115">
    <property type="entry name" value="3-OXOACYL-[ACYL-CARRIER-PROTEIN] REDUCTASE FABG"/>
    <property type="match status" value="1"/>
</dbReference>
<dbReference type="SUPFAM" id="SSF51735">
    <property type="entry name" value="NAD(P)-binding Rossmann-fold domains"/>
    <property type="match status" value="1"/>
</dbReference>
<organism evidence="3 4">
    <name type="scientific">Paenibacillus antibioticophila</name>
    <dbReference type="NCBI Taxonomy" id="1274374"/>
    <lineage>
        <taxon>Bacteria</taxon>
        <taxon>Bacillati</taxon>
        <taxon>Bacillota</taxon>
        <taxon>Bacilli</taxon>
        <taxon>Bacillales</taxon>
        <taxon>Paenibacillaceae</taxon>
        <taxon>Paenibacillus</taxon>
    </lineage>
</organism>
<reference evidence="3 4" key="1">
    <citation type="submission" date="2021-03" db="EMBL/GenBank/DDBJ databases">
        <title>Antimicrobial resistance genes in bacteria isolated from Japanese honey, and their potential for conferring macrolide and lincosamide resistance in the American foulbrood pathogen Paenibacillus larvae.</title>
        <authorList>
            <person name="Okamoto M."/>
            <person name="Kumagai M."/>
            <person name="Kanamori H."/>
            <person name="Takamatsu D."/>
        </authorList>
    </citation>
    <scope>NUCLEOTIDE SEQUENCE [LARGE SCALE GENOMIC DNA]</scope>
    <source>
        <strain evidence="3 4">J41TS12</strain>
    </source>
</reference>
<protein>
    <submittedName>
        <fullName evidence="3">Oxidoreductase</fullName>
    </submittedName>
</protein>
<dbReference type="Gene3D" id="3.40.50.720">
    <property type="entry name" value="NAD(P)-binding Rossmann-like Domain"/>
    <property type="match status" value="1"/>
</dbReference>
<dbReference type="PANTHER" id="PTHR42760">
    <property type="entry name" value="SHORT-CHAIN DEHYDROGENASES/REDUCTASES FAMILY MEMBER"/>
    <property type="match status" value="1"/>
</dbReference>
<dbReference type="GO" id="GO:0016616">
    <property type="term" value="F:oxidoreductase activity, acting on the CH-OH group of donors, NAD or NADP as acceptor"/>
    <property type="evidence" value="ECO:0007669"/>
    <property type="project" value="TreeGrafter"/>
</dbReference>
<sequence length="273" mass="29543">MRKVCVITGGGSGIGLATAKILGEKNDVIIVGRTAKKLESALDQLRTLGISAEALECDISDRSAVDHLAAIARSRGTITAVVHAAGMSPHMGDGETIMKVNALGTINVNESFYEVMEEGSCIVDISSMSAYLTPGFILPKRKYKYSRINIEVFMKKMMSRVNLFPQSLRSSVAYGISKHFVIWYAKMDAAKFGQKGIRVISISPGSFETPMGELEKDEVNECLKHSAIKRLGRAEEIADLIAYCTSDKASYLTGTDILCDGGCVASGYNPLKR</sequence>
<dbReference type="PRINTS" id="PR00081">
    <property type="entry name" value="GDHRDH"/>
</dbReference>
<accession>A0A919XQ93</accession>
<evidence type="ECO:0000313" key="3">
    <source>
        <dbReference type="EMBL" id="GIO37009.1"/>
    </source>
</evidence>
<gene>
    <name evidence="3" type="ORF">J41TS12_18700</name>
</gene>
<comment type="similarity">
    <text evidence="1">Belongs to the short-chain dehydrogenases/reductases (SDR) family.</text>
</comment>
<evidence type="ECO:0000256" key="1">
    <source>
        <dbReference type="ARBA" id="ARBA00006484"/>
    </source>
</evidence>
<dbReference type="CDD" id="cd05233">
    <property type="entry name" value="SDR_c"/>
    <property type="match status" value="1"/>
</dbReference>
<proteinExistence type="inferred from homology"/>
<keyword evidence="2" id="KW-0560">Oxidoreductase</keyword>
<dbReference type="Proteomes" id="UP000681162">
    <property type="component" value="Unassembled WGS sequence"/>
</dbReference>
<dbReference type="Pfam" id="PF00106">
    <property type="entry name" value="adh_short"/>
    <property type="match status" value="1"/>
</dbReference>
<dbReference type="AlphaFoldDB" id="A0A919XQ93"/>
<dbReference type="InterPro" id="IPR002347">
    <property type="entry name" value="SDR_fam"/>
</dbReference>
<keyword evidence="4" id="KW-1185">Reference proteome</keyword>
<comment type="caution">
    <text evidence="3">The sequence shown here is derived from an EMBL/GenBank/DDBJ whole genome shotgun (WGS) entry which is preliminary data.</text>
</comment>